<keyword evidence="2 4" id="KW-0238">DNA-binding</keyword>
<dbReference type="InterPro" id="IPR050109">
    <property type="entry name" value="HTH-type_TetR-like_transc_reg"/>
</dbReference>
<dbReference type="PROSITE" id="PS50977">
    <property type="entry name" value="HTH_TETR_2"/>
    <property type="match status" value="1"/>
</dbReference>
<dbReference type="EMBL" id="JACHMB010000001">
    <property type="protein sequence ID" value="MBB5777009.1"/>
    <property type="molecule type" value="Genomic_DNA"/>
</dbReference>
<dbReference type="InterPro" id="IPR001647">
    <property type="entry name" value="HTH_TetR"/>
</dbReference>
<dbReference type="GO" id="GO:0000976">
    <property type="term" value="F:transcription cis-regulatory region binding"/>
    <property type="evidence" value="ECO:0007669"/>
    <property type="project" value="TreeGrafter"/>
</dbReference>
<evidence type="ECO:0000256" key="1">
    <source>
        <dbReference type="ARBA" id="ARBA00023015"/>
    </source>
</evidence>
<evidence type="ECO:0000313" key="7">
    <source>
        <dbReference type="Proteomes" id="UP000579153"/>
    </source>
</evidence>
<reference evidence="6 7" key="1">
    <citation type="submission" date="2020-08" db="EMBL/GenBank/DDBJ databases">
        <title>Sequencing the genomes of 1000 actinobacteria strains.</title>
        <authorList>
            <person name="Klenk H.-P."/>
        </authorList>
    </citation>
    <scope>NUCLEOTIDE SEQUENCE [LARGE SCALE GENOMIC DNA]</scope>
    <source>
        <strain evidence="6 7">DSM 45507</strain>
    </source>
</reference>
<name>A0A7W9G4I3_9ACTN</name>
<feature type="domain" description="HTH tetR-type" evidence="5">
    <location>
        <begin position="15"/>
        <end position="75"/>
    </location>
</feature>
<evidence type="ECO:0000259" key="5">
    <source>
        <dbReference type="PROSITE" id="PS50977"/>
    </source>
</evidence>
<dbReference type="PANTHER" id="PTHR30055">
    <property type="entry name" value="HTH-TYPE TRANSCRIPTIONAL REGULATOR RUTR"/>
    <property type="match status" value="1"/>
</dbReference>
<keyword evidence="7" id="KW-1185">Reference proteome</keyword>
<accession>A0A7W9G4I3</accession>
<evidence type="ECO:0000256" key="2">
    <source>
        <dbReference type="ARBA" id="ARBA00023125"/>
    </source>
</evidence>
<dbReference type="InterPro" id="IPR009057">
    <property type="entry name" value="Homeodomain-like_sf"/>
</dbReference>
<sequence>MSTVSTRSTGARTSDDRVRRTLDVTRSLLLRSGYKRTTMDEIARRADIGKGTIYLSWDTKDDLIRTLVIQEIIGVCQDISRIAVLRPAVARLSEFSRELFTLVFRYPLFRALYTYDKETLGRACDDPQLGFQCYRFTTFTPFRDYLRMLHGSGMWDPSHGFALDALLSGFIKLHLHAEIAGAKPDLAAHADSLAGLIRSSFEPADQVPAEELTDPARRTVEIFDGAAAKYRAKLIPQPQAASV</sequence>
<proteinExistence type="predicted"/>
<dbReference type="AlphaFoldDB" id="A0A7W9G4I3"/>
<organism evidence="6 7">
    <name type="scientific">Nonomuraea jabiensis</name>
    <dbReference type="NCBI Taxonomy" id="882448"/>
    <lineage>
        <taxon>Bacteria</taxon>
        <taxon>Bacillati</taxon>
        <taxon>Actinomycetota</taxon>
        <taxon>Actinomycetes</taxon>
        <taxon>Streptosporangiales</taxon>
        <taxon>Streptosporangiaceae</taxon>
        <taxon>Nonomuraea</taxon>
    </lineage>
</organism>
<comment type="caution">
    <text evidence="6">The sequence shown here is derived from an EMBL/GenBank/DDBJ whole genome shotgun (WGS) entry which is preliminary data.</text>
</comment>
<feature type="DNA-binding region" description="H-T-H motif" evidence="4">
    <location>
        <begin position="38"/>
        <end position="57"/>
    </location>
</feature>
<evidence type="ECO:0000313" key="6">
    <source>
        <dbReference type="EMBL" id="MBB5777009.1"/>
    </source>
</evidence>
<evidence type="ECO:0000256" key="3">
    <source>
        <dbReference type="ARBA" id="ARBA00023163"/>
    </source>
</evidence>
<gene>
    <name evidence="6" type="ORF">HD596_003765</name>
</gene>
<keyword evidence="1" id="KW-0805">Transcription regulation</keyword>
<protein>
    <submittedName>
        <fullName evidence="6">AcrR family transcriptional regulator</fullName>
    </submittedName>
</protein>
<dbReference type="Pfam" id="PF00440">
    <property type="entry name" value="TetR_N"/>
    <property type="match status" value="1"/>
</dbReference>
<evidence type="ECO:0000256" key="4">
    <source>
        <dbReference type="PROSITE-ProRule" id="PRU00335"/>
    </source>
</evidence>
<dbReference type="RefSeq" id="WP_185070597.1">
    <property type="nucleotide sequence ID" value="NZ_JACHMB010000001.1"/>
</dbReference>
<dbReference type="PANTHER" id="PTHR30055:SF234">
    <property type="entry name" value="HTH-TYPE TRANSCRIPTIONAL REGULATOR BETI"/>
    <property type="match status" value="1"/>
</dbReference>
<dbReference type="GO" id="GO:0003700">
    <property type="term" value="F:DNA-binding transcription factor activity"/>
    <property type="evidence" value="ECO:0007669"/>
    <property type="project" value="TreeGrafter"/>
</dbReference>
<dbReference type="Proteomes" id="UP000579153">
    <property type="component" value="Unassembled WGS sequence"/>
</dbReference>
<dbReference type="Gene3D" id="1.10.357.10">
    <property type="entry name" value="Tetracycline Repressor, domain 2"/>
    <property type="match status" value="1"/>
</dbReference>
<keyword evidence="3" id="KW-0804">Transcription</keyword>
<dbReference type="SUPFAM" id="SSF46689">
    <property type="entry name" value="Homeodomain-like"/>
    <property type="match status" value="1"/>
</dbReference>